<evidence type="ECO:0000256" key="3">
    <source>
        <dbReference type="ARBA" id="ARBA00023163"/>
    </source>
</evidence>
<dbReference type="InterPro" id="IPR036388">
    <property type="entry name" value="WH-like_DNA-bd_sf"/>
</dbReference>
<dbReference type="InterPro" id="IPR016032">
    <property type="entry name" value="Sig_transdc_resp-reg_C-effctor"/>
</dbReference>
<dbReference type="InterPro" id="IPR000792">
    <property type="entry name" value="Tscrpt_reg_LuxR_C"/>
</dbReference>
<dbReference type="Pfam" id="PF00196">
    <property type="entry name" value="GerE"/>
    <property type="match status" value="1"/>
</dbReference>
<evidence type="ECO:0000256" key="1">
    <source>
        <dbReference type="ARBA" id="ARBA00023015"/>
    </source>
</evidence>
<sequence>MKKQLEGTAASTPLTFRELEVIRLIEREFSNKQIAGQLGISERTVETHRKNILRKTRTNNVIGLIKYIYEHKLV</sequence>
<dbReference type="Gene3D" id="1.10.10.10">
    <property type="entry name" value="Winged helix-like DNA-binding domain superfamily/Winged helix DNA-binding domain"/>
    <property type="match status" value="1"/>
</dbReference>
<dbReference type="Proteomes" id="UP000263900">
    <property type="component" value="Chromosome"/>
</dbReference>
<organism evidence="5 6">
    <name type="scientific">Paraflavitalea soli</name>
    <dbReference type="NCBI Taxonomy" id="2315862"/>
    <lineage>
        <taxon>Bacteria</taxon>
        <taxon>Pseudomonadati</taxon>
        <taxon>Bacteroidota</taxon>
        <taxon>Chitinophagia</taxon>
        <taxon>Chitinophagales</taxon>
        <taxon>Chitinophagaceae</taxon>
        <taxon>Paraflavitalea</taxon>
    </lineage>
</organism>
<dbReference type="GO" id="GO:0006355">
    <property type="term" value="P:regulation of DNA-templated transcription"/>
    <property type="evidence" value="ECO:0007669"/>
    <property type="project" value="InterPro"/>
</dbReference>
<dbReference type="RefSeq" id="WP_119051602.1">
    <property type="nucleotide sequence ID" value="NZ_CP032157.1"/>
</dbReference>
<dbReference type="PROSITE" id="PS50043">
    <property type="entry name" value="HTH_LUXR_2"/>
    <property type="match status" value="1"/>
</dbReference>
<dbReference type="PANTHER" id="PTHR44688:SF16">
    <property type="entry name" value="DNA-BINDING TRANSCRIPTIONAL ACTIVATOR DEVR_DOSR"/>
    <property type="match status" value="1"/>
</dbReference>
<evidence type="ECO:0000313" key="6">
    <source>
        <dbReference type="Proteomes" id="UP000263900"/>
    </source>
</evidence>
<dbReference type="AlphaFoldDB" id="A0A3B7MZL0"/>
<keyword evidence="2 5" id="KW-0238">DNA-binding</keyword>
<protein>
    <submittedName>
        <fullName evidence="5">DNA-binding response regulator</fullName>
    </submittedName>
</protein>
<feature type="domain" description="HTH luxR-type" evidence="4">
    <location>
        <begin position="7"/>
        <end position="72"/>
    </location>
</feature>
<keyword evidence="1" id="KW-0805">Transcription regulation</keyword>
<gene>
    <name evidence="5" type="ORF">D3H65_17800</name>
</gene>
<dbReference type="CDD" id="cd06170">
    <property type="entry name" value="LuxR_C_like"/>
    <property type="match status" value="1"/>
</dbReference>
<accession>A0A3B7MZL0</accession>
<evidence type="ECO:0000259" key="4">
    <source>
        <dbReference type="PROSITE" id="PS50043"/>
    </source>
</evidence>
<dbReference type="PANTHER" id="PTHR44688">
    <property type="entry name" value="DNA-BINDING TRANSCRIPTIONAL ACTIVATOR DEVR_DOSR"/>
    <property type="match status" value="1"/>
</dbReference>
<dbReference type="KEGG" id="pseg:D3H65_17800"/>
<evidence type="ECO:0000313" key="5">
    <source>
        <dbReference type="EMBL" id="AXY75721.1"/>
    </source>
</evidence>
<name>A0A3B7MZL0_9BACT</name>
<dbReference type="EMBL" id="CP032157">
    <property type="protein sequence ID" value="AXY75721.1"/>
    <property type="molecule type" value="Genomic_DNA"/>
</dbReference>
<keyword evidence="6" id="KW-1185">Reference proteome</keyword>
<dbReference type="SUPFAM" id="SSF46894">
    <property type="entry name" value="C-terminal effector domain of the bipartite response regulators"/>
    <property type="match status" value="1"/>
</dbReference>
<dbReference type="SMART" id="SM00421">
    <property type="entry name" value="HTH_LUXR"/>
    <property type="match status" value="1"/>
</dbReference>
<reference evidence="5 6" key="1">
    <citation type="submission" date="2018-09" db="EMBL/GenBank/DDBJ databases">
        <title>Genome sequencing of strain 6GH32-13.</title>
        <authorList>
            <person name="Weon H.-Y."/>
            <person name="Heo J."/>
            <person name="Kwon S.-W."/>
        </authorList>
    </citation>
    <scope>NUCLEOTIDE SEQUENCE [LARGE SCALE GENOMIC DNA]</scope>
    <source>
        <strain evidence="5 6">5GH32-13</strain>
    </source>
</reference>
<dbReference type="GO" id="GO:0003677">
    <property type="term" value="F:DNA binding"/>
    <property type="evidence" value="ECO:0007669"/>
    <property type="project" value="UniProtKB-KW"/>
</dbReference>
<evidence type="ECO:0000256" key="2">
    <source>
        <dbReference type="ARBA" id="ARBA00023125"/>
    </source>
</evidence>
<proteinExistence type="predicted"/>
<keyword evidence="3" id="KW-0804">Transcription</keyword>
<dbReference type="PRINTS" id="PR00038">
    <property type="entry name" value="HTHLUXR"/>
</dbReference>
<dbReference type="OrthoDB" id="9797341at2"/>